<dbReference type="EMBL" id="NPHW01002104">
    <property type="protein sequence ID" value="OXV12159.1"/>
    <property type="molecule type" value="Genomic_DNA"/>
</dbReference>
<evidence type="ECO:0000313" key="17">
    <source>
        <dbReference type="Proteomes" id="UP000243515"/>
    </source>
</evidence>
<dbReference type="PROSITE" id="PS51083">
    <property type="entry name" value="ZF_HIT"/>
    <property type="match status" value="1"/>
</dbReference>
<keyword evidence="17" id="KW-1185">Reference proteome</keyword>
<dbReference type="InterPro" id="IPR057721">
    <property type="entry name" value="BCD1_alpha/beta"/>
</dbReference>
<evidence type="ECO:0000256" key="9">
    <source>
        <dbReference type="ARBA" id="ARBA00049654"/>
    </source>
</evidence>
<comment type="similarity">
    <text evidence="9">Belongs to the BCD1 family.</text>
</comment>
<dbReference type="OrthoDB" id="272357at2759"/>
<keyword evidence="3" id="KW-0597">Phosphoprotein</keyword>
<dbReference type="AlphaFoldDB" id="A0A232M6Y3"/>
<dbReference type="GO" id="GO:0048254">
    <property type="term" value="P:snoRNA localization"/>
    <property type="evidence" value="ECO:0007669"/>
    <property type="project" value="TreeGrafter"/>
</dbReference>
<dbReference type="Proteomes" id="UP000243515">
    <property type="component" value="Unassembled WGS sequence"/>
</dbReference>
<gene>
    <name evidence="16" type="ORF">Egran_00080</name>
</gene>
<evidence type="ECO:0000256" key="2">
    <source>
        <dbReference type="ARBA" id="ARBA00022517"/>
    </source>
</evidence>
<comment type="caution">
    <text evidence="16">The sequence shown here is derived from an EMBL/GenBank/DDBJ whole genome shotgun (WGS) entry which is preliminary data.</text>
</comment>
<dbReference type="GO" id="GO:0005634">
    <property type="term" value="C:nucleus"/>
    <property type="evidence" value="ECO:0007669"/>
    <property type="project" value="TreeGrafter"/>
</dbReference>
<dbReference type="CDD" id="cd23023">
    <property type="entry name" value="zf-HIT_BCD1"/>
    <property type="match status" value="1"/>
</dbReference>
<evidence type="ECO:0000256" key="10">
    <source>
        <dbReference type="ARBA" id="ARBA00061949"/>
    </source>
</evidence>
<name>A0A232M6Y3_9EURO</name>
<comment type="subunit">
    <text evidence="10">Interacts with FBL, SNU13, NOP58, NUFIP1, RUVBL1, RUVBL2 and TAF9. Interacts (via HIT-type zinc finger) with the RUVBL1/RUVBL2 complex in the presence of ADP.</text>
</comment>
<evidence type="ECO:0000256" key="6">
    <source>
        <dbReference type="ARBA" id="ARBA00022833"/>
    </source>
</evidence>
<feature type="region of interest" description="Disordered" evidence="14">
    <location>
        <begin position="239"/>
        <end position="264"/>
    </location>
</feature>
<evidence type="ECO:0000256" key="3">
    <source>
        <dbReference type="ARBA" id="ARBA00022553"/>
    </source>
</evidence>
<dbReference type="InterPro" id="IPR051639">
    <property type="entry name" value="BCD1"/>
</dbReference>
<dbReference type="Pfam" id="PF04438">
    <property type="entry name" value="zf-HIT"/>
    <property type="match status" value="1"/>
</dbReference>
<keyword evidence="1" id="KW-1017">Isopeptide bond</keyword>
<dbReference type="FunFam" id="3.30.60.190:FF:000001">
    <property type="entry name" value="box C/D snoRNA protein 1"/>
    <property type="match status" value="1"/>
</dbReference>
<dbReference type="Pfam" id="PF25790">
    <property type="entry name" value="BCD1"/>
    <property type="match status" value="1"/>
</dbReference>
<evidence type="ECO:0000313" key="16">
    <source>
        <dbReference type="EMBL" id="OXV12159.1"/>
    </source>
</evidence>
<sequence>MAGSQGDAPLSELCTICHVHVPKYRCPRCSTRTCSLPCSRRHKNWSQCSGIRDPAAYLRRNELATPAAFDQDFNFITGIERWLERAERDAESRGITLDHDYSCSLSGNNAGKKRKRPQEPVNGKAGFLRAAKDSGVTVERAPWGMTRGKQNISRWHTRLKCLSWNVEWIFEDGKKTLKTCLEIFTISGAYDRVYNPPKGAKRAQVRRGKGQGKASGSGLVVNELQRDVASSVLPCLEKMDQPPIGNQTNESDQDQKPKAAESNDEAIEPLEENSLQSASLPPHRNVYFYLHCPRIATNHIVLVPLDPNMTLVAALRNRIVLEFPTIYVLPYSLHELSTGEHTKYMLEDVYLQFHALNGGDKQKNNSPSEESDENDDGDDDSPDSDEDEEDDEEEEGEIDRTKRDNLN</sequence>
<evidence type="ECO:0000256" key="1">
    <source>
        <dbReference type="ARBA" id="ARBA00022499"/>
    </source>
</evidence>
<evidence type="ECO:0000256" key="7">
    <source>
        <dbReference type="ARBA" id="ARBA00022843"/>
    </source>
</evidence>
<dbReference type="GO" id="GO:0000492">
    <property type="term" value="P:box C/D snoRNP assembly"/>
    <property type="evidence" value="ECO:0007669"/>
    <property type="project" value="TreeGrafter"/>
</dbReference>
<protein>
    <recommendedName>
        <fullName evidence="11">Box C/D snoRNA protein 1</fullName>
    </recommendedName>
    <alternativeName>
        <fullName evidence="12">Zinc finger HIT domain-containing protein 6</fullName>
    </alternativeName>
</protein>
<evidence type="ECO:0000256" key="12">
    <source>
        <dbReference type="ARBA" id="ARBA00077531"/>
    </source>
</evidence>
<dbReference type="GO" id="GO:0008270">
    <property type="term" value="F:zinc ion binding"/>
    <property type="evidence" value="ECO:0007669"/>
    <property type="project" value="UniProtKB-UniRule"/>
</dbReference>
<dbReference type="GO" id="GO:0000463">
    <property type="term" value="P:maturation of LSU-rRNA from tricistronic rRNA transcript (SSU-rRNA, 5.8S rRNA, LSU-rRNA)"/>
    <property type="evidence" value="ECO:0007669"/>
    <property type="project" value="TreeGrafter"/>
</dbReference>
<keyword evidence="7" id="KW-0832">Ubl conjugation</keyword>
<keyword evidence="5 13" id="KW-0863">Zinc-finger</keyword>
<dbReference type="GO" id="GO:0070761">
    <property type="term" value="C:pre-snoRNP complex"/>
    <property type="evidence" value="ECO:0007669"/>
    <property type="project" value="TreeGrafter"/>
</dbReference>
<keyword evidence="2" id="KW-0690">Ribosome biogenesis</keyword>
<accession>A0A232M6Y3</accession>
<feature type="region of interest" description="Disordered" evidence="14">
    <location>
        <begin position="357"/>
        <end position="407"/>
    </location>
</feature>
<evidence type="ECO:0000259" key="15">
    <source>
        <dbReference type="PROSITE" id="PS51083"/>
    </source>
</evidence>
<dbReference type="PANTHER" id="PTHR13483">
    <property type="entry name" value="BOX C_D SNORNA PROTEIN 1-RELATED"/>
    <property type="match status" value="1"/>
</dbReference>
<evidence type="ECO:0000256" key="13">
    <source>
        <dbReference type="PROSITE-ProRule" id="PRU00453"/>
    </source>
</evidence>
<dbReference type="InterPro" id="IPR007529">
    <property type="entry name" value="Znf_HIT"/>
</dbReference>
<dbReference type="PANTHER" id="PTHR13483:SF11">
    <property type="entry name" value="ZINC FINGER HIT DOMAIN-CONTAINING PROTEIN 3"/>
    <property type="match status" value="1"/>
</dbReference>
<evidence type="ECO:0000256" key="4">
    <source>
        <dbReference type="ARBA" id="ARBA00022723"/>
    </source>
</evidence>
<dbReference type="Gene3D" id="3.30.60.190">
    <property type="match status" value="1"/>
</dbReference>
<keyword evidence="4" id="KW-0479">Metal-binding</keyword>
<evidence type="ECO:0000256" key="11">
    <source>
        <dbReference type="ARBA" id="ARBA00068630"/>
    </source>
</evidence>
<evidence type="ECO:0000256" key="8">
    <source>
        <dbReference type="ARBA" id="ARBA00049598"/>
    </source>
</evidence>
<keyword evidence="6" id="KW-0862">Zinc</keyword>
<dbReference type="SUPFAM" id="SSF144232">
    <property type="entry name" value="HIT/MYND zinc finger-like"/>
    <property type="match status" value="1"/>
</dbReference>
<feature type="domain" description="HIT-type" evidence="15">
    <location>
        <begin position="14"/>
        <end position="48"/>
    </location>
</feature>
<proteinExistence type="inferred from homology"/>
<feature type="compositionally biased region" description="Acidic residues" evidence="14">
    <location>
        <begin position="369"/>
        <end position="397"/>
    </location>
</feature>
<reference evidence="16 17" key="1">
    <citation type="journal article" date="2015" name="Environ. Microbiol.">
        <title>Metagenome sequence of Elaphomyces granulatus from sporocarp tissue reveals Ascomycota ectomycorrhizal fingerprints of genome expansion and a Proteobacteria-rich microbiome.</title>
        <authorList>
            <person name="Quandt C.A."/>
            <person name="Kohler A."/>
            <person name="Hesse C.N."/>
            <person name="Sharpton T.J."/>
            <person name="Martin F."/>
            <person name="Spatafora J.W."/>
        </authorList>
    </citation>
    <scope>NUCLEOTIDE SEQUENCE [LARGE SCALE GENOMIC DNA]</scope>
    <source>
        <strain evidence="16 17">OSC145934</strain>
    </source>
</reference>
<organism evidence="16 17">
    <name type="scientific">Elaphomyces granulatus</name>
    <dbReference type="NCBI Taxonomy" id="519963"/>
    <lineage>
        <taxon>Eukaryota</taxon>
        <taxon>Fungi</taxon>
        <taxon>Dikarya</taxon>
        <taxon>Ascomycota</taxon>
        <taxon>Pezizomycotina</taxon>
        <taxon>Eurotiomycetes</taxon>
        <taxon>Eurotiomycetidae</taxon>
        <taxon>Eurotiales</taxon>
        <taxon>Elaphomycetaceae</taxon>
        <taxon>Elaphomyces</taxon>
    </lineage>
</organism>
<evidence type="ECO:0000256" key="14">
    <source>
        <dbReference type="SAM" id="MobiDB-lite"/>
    </source>
</evidence>
<comment type="function">
    <text evidence="8">Required for box C/D snoRNAs accumulation involved in snoRNA processing, snoRNA transport to the nucleolus and ribosome biogenesis.</text>
</comment>
<evidence type="ECO:0000256" key="5">
    <source>
        <dbReference type="ARBA" id="ARBA00022771"/>
    </source>
</evidence>
<feature type="compositionally biased region" description="Basic and acidic residues" evidence="14">
    <location>
        <begin position="398"/>
        <end position="407"/>
    </location>
</feature>